<feature type="transmembrane region" description="Helical" evidence="1">
    <location>
        <begin position="228"/>
        <end position="246"/>
    </location>
</feature>
<dbReference type="GeneID" id="23864666"/>
<accession>D0A514</accession>
<dbReference type="AlphaFoldDB" id="D0A514"/>
<keyword evidence="1" id="KW-0812">Transmembrane</keyword>
<sequence length="270" mass="31541">MDGGLKSLFFNCIPFLSFFFLLYYFLPRTNLCLCNVFYFSLSTHSSGMLMSSLFLDVLVVLPFLLLLLLFPFPQISPFLFCSLAYEFRTGKREFRDGRRHVTGKDSTNGMDHVTVRTPIWGNPKRAHRVRLHVPLLFSFFLFLLFFLHFNSISPINTHFTPSPVSFSLLQHLFPQYMQVFPLPPPHTFPSYRWRRRRKFCLSATKLFLWFPCFGIPPPPPSHNSKPIFLFHFFFHIAVSLPLALSFHSVTSPPTKKSPFICQFTFSSHFC</sequence>
<organism evidence="2 3">
    <name type="scientific">Trypanosoma brucei gambiense (strain MHOM/CI/86/DAL972)</name>
    <dbReference type="NCBI Taxonomy" id="679716"/>
    <lineage>
        <taxon>Eukaryota</taxon>
        <taxon>Discoba</taxon>
        <taxon>Euglenozoa</taxon>
        <taxon>Kinetoplastea</taxon>
        <taxon>Metakinetoplastina</taxon>
        <taxon>Trypanosomatida</taxon>
        <taxon>Trypanosomatidae</taxon>
        <taxon>Trypanosoma</taxon>
    </lineage>
</organism>
<gene>
    <name evidence="2" type="ORF">TbgDal_X14560</name>
</gene>
<keyword evidence="1" id="KW-0472">Membrane</keyword>
<reference evidence="3" key="1">
    <citation type="journal article" date="2010" name="PLoS Negl. Trop. Dis.">
        <title>The genome sequence of Trypanosoma brucei gambiense, causative agent of chronic human african trypanosomiasis.</title>
        <authorList>
            <person name="Jackson A.P."/>
            <person name="Sanders M."/>
            <person name="Berry A."/>
            <person name="McQuillan J."/>
            <person name="Aslett M.A."/>
            <person name="Quail M.A."/>
            <person name="Chukualim B."/>
            <person name="Capewell P."/>
            <person name="MacLeod A."/>
            <person name="Melville S.E."/>
            <person name="Gibson W."/>
            <person name="Barry J.D."/>
            <person name="Berriman M."/>
            <person name="Hertz-Fowler C."/>
        </authorList>
    </citation>
    <scope>NUCLEOTIDE SEQUENCE [LARGE SCALE GENOMIC DNA]</scope>
    <source>
        <strain evidence="3">MHOM/CI/86/DAL972</strain>
    </source>
</reference>
<evidence type="ECO:0000313" key="3">
    <source>
        <dbReference type="Proteomes" id="UP000002316"/>
    </source>
</evidence>
<dbReference type="RefSeq" id="XP_011778622.1">
    <property type="nucleotide sequence ID" value="XM_011780320.1"/>
</dbReference>
<feature type="transmembrane region" description="Helical" evidence="1">
    <location>
        <begin position="131"/>
        <end position="149"/>
    </location>
</feature>
<proteinExistence type="predicted"/>
<feature type="transmembrane region" description="Helical" evidence="1">
    <location>
        <begin position="6"/>
        <end position="26"/>
    </location>
</feature>
<dbReference type="KEGG" id="tbg:TbgDal_X14560"/>
<keyword evidence="1" id="KW-1133">Transmembrane helix</keyword>
<name>D0A514_TRYB9</name>
<protein>
    <submittedName>
        <fullName evidence="2">Uncharacterized protein</fullName>
    </submittedName>
</protein>
<evidence type="ECO:0000256" key="1">
    <source>
        <dbReference type="SAM" id="Phobius"/>
    </source>
</evidence>
<evidence type="ECO:0000313" key="2">
    <source>
        <dbReference type="EMBL" id="CBH16358.1"/>
    </source>
</evidence>
<dbReference type="Proteomes" id="UP000002316">
    <property type="component" value="Chromosome 10"/>
</dbReference>
<feature type="transmembrane region" description="Helical" evidence="1">
    <location>
        <begin position="47"/>
        <end position="70"/>
    </location>
</feature>
<dbReference type="EMBL" id="FN554973">
    <property type="protein sequence ID" value="CBH16358.1"/>
    <property type="molecule type" value="Genomic_DNA"/>
</dbReference>